<protein>
    <recommendedName>
        <fullName evidence="3">MmcQ/YjbR family DNA-binding protein</fullName>
    </recommendedName>
</protein>
<dbReference type="PANTHER" id="PTHR35145:SF1">
    <property type="entry name" value="CYTOPLASMIC PROTEIN"/>
    <property type="match status" value="1"/>
</dbReference>
<reference evidence="2" key="1">
    <citation type="submission" date="2018-08" db="EMBL/GenBank/DDBJ databases">
        <title>Genome of Lactobacillus sp. HBUAS52074.</title>
        <authorList>
            <person name="Guo Z."/>
            <person name="Zhang Z.D."/>
        </authorList>
    </citation>
    <scope>NUCLEOTIDE SEQUENCE [LARGE SCALE GENOMIC DNA]</scope>
    <source>
        <strain evidence="2">HBUAS52074</strain>
    </source>
</reference>
<dbReference type="RefSeq" id="WP_120142561.1">
    <property type="nucleotide sequence ID" value="NZ_CP031933.2"/>
</dbReference>
<dbReference type="InterPro" id="IPR007351">
    <property type="entry name" value="YjbR"/>
</dbReference>
<dbReference type="PANTHER" id="PTHR35145">
    <property type="entry name" value="CYTOPLASMIC PROTEIN-RELATED"/>
    <property type="match status" value="1"/>
</dbReference>
<organism evidence="1 2">
    <name type="scientific">Companilactobacillus zhachilii</name>
    <dbReference type="NCBI Taxonomy" id="2304606"/>
    <lineage>
        <taxon>Bacteria</taxon>
        <taxon>Bacillati</taxon>
        <taxon>Bacillota</taxon>
        <taxon>Bacilli</taxon>
        <taxon>Lactobacillales</taxon>
        <taxon>Lactobacillaceae</taxon>
        <taxon>Companilactobacillus</taxon>
    </lineage>
</organism>
<evidence type="ECO:0000313" key="1">
    <source>
        <dbReference type="EMBL" id="AYE38313.1"/>
    </source>
</evidence>
<dbReference type="EMBL" id="CP031933">
    <property type="protein sequence ID" value="AYE38313.1"/>
    <property type="molecule type" value="Genomic_DNA"/>
</dbReference>
<dbReference type="SUPFAM" id="SSF142906">
    <property type="entry name" value="YjbR-like"/>
    <property type="match status" value="1"/>
</dbReference>
<accession>A0A386PUG5</accession>
<name>A0A386PUG5_9LACO</name>
<evidence type="ECO:0008006" key="3">
    <source>
        <dbReference type="Google" id="ProtNLM"/>
    </source>
</evidence>
<dbReference type="OrthoDB" id="9789813at2"/>
<gene>
    <name evidence="1" type="ORF">D1B17_06565</name>
</gene>
<dbReference type="KEGG" id="lzh:D1B17_06565"/>
<dbReference type="Gene3D" id="3.90.1150.30">
    <property type="match status" value="1"/>
</dbReference>
<keyword evidence="2" id="KW-1185">Reference proteome</keyword>
<dbReference type="Proteomes" id="UP000267208">
    <property type="component" value="Chromosome"/>
</dbReference>
<proteinExistence type="predicted"/>
<dbReference type="AlphaFoldDB" id="A0A386PUG5"/>
<sequence length="220" mass="25614">MAMVTFKNSKVNFGKLTKFGFIKHDNEYIYQVPIVNQQFQMTVVVNQKGQLDTKVVDVETKTEYVLHLQPNLTGKFVKRVANEYQAVLDEIKANCFDSDIFKTPQSKKVIAHVTSTFGDNLEFLWKNFPQYAIWRRNDTKKWYALLLNVPKSKLGLDSDEIVTVMDFHGQPDEIVKLVDNQKYFTGYHMNKHSWYTIILDGSVNNQEIFERLQVSYGLAK</sequence>
<dbReference type="InterPro" id="IPR038056">
    <property type="entry name" value="YjbR-like_sf"/>
</dbReference>
<dbReference type="Pfam" id="PF04237">
    <property type="entry name" value="YjbR"/>
    <property type="match status" value="1"/>
</dbReference>
<evidence type="ECO:0000313" key="2">
    <source>
        <dbReference type="Proteomes" id="UP000267208"/>
    </source>
</evidence>
<dbReference type="InterPro" id="IPR058532">
    <property type="entry name" value="YjbR/MT2646/Rv2570-like"/>
</dbReference>